<gene>
    <name evidence="3" type="primary">LOC112690401</name>
</gene>
<name>A0A8B8GAG3_9HEMI</name>
<evidence type="ECO:0000313" key="2">
    <source>
        <dbReference type="Proteomes" id="UP000694846"/>
    </source>
</evidence>
<dbReference type="PANTHER" id="PTHR46289:SF14">
    <property type="entry name" value="DUF4371 DOMAIN-CONTAINING PROTEIN"/>
    <property type="match status" value="1"/>
</dbReference>
<organism evidence="2 3">
    <name type="scientific">Sipha flava</name>
    <name type="common">yellow sugarcane aphid</name>
    <dbReference type="NCBI Taxonomy" id="143950"/>
    <lineage>
        <taxon>Eukaryota</taxon>
        <taxon>Metazoa</taxon>
        <taxon>Ecdysozoa</taxon>
        <taxon>Arthropoda</taxon>
        <taxon>Hexapoda</taxon>
        <taxon>Insecta</taxon>
        <taxon>Pterygota</taxon>
        <taxon>Neoptera</taxon>
        <taxon>Paraneoptera</taxon>
        <taxon>Hemiptera</taxon>
        <taxon>Sternorrhyncha</taxon>
        <taxon>Aphidomorpha</taxon>
        <taxon>Aphidoidea</taxon>
        <taxon>Aphididae</taxon>
        <taxon>Sipha</taxon>
    </lineage>
</organism>
<dbReference type="GO" id="GO:0046983">
    <property type="term" value="F:protein dimerization activity"/>
    <property type="evidence" value="ECO:0007669"/>
    <property type="project" value="InterPro"/>
</dbReference>
<reference evidence="3" key="1">
    <citation type="submission" date="2025-08" db="UniProtKB">
        <authorList>
            <consortium name="RefSeq"/>
        </authorList>
    </citation>
    <scope>IDENTIFICATION</scope>
    <source>
        <tissue evidence="3">Whole body</tissue>
    </source>
</reference>
<accession>A0A8B8GAG3</accession>
<feature type="domain" description="HAT C-terminal dimerisation" evidence="1">
    <location>
        <begin position="198"/>
        <end position="242"/>
    </location>
</feature>
<dbReference type="PANTHER" id="PTHR46289">
    <property type="entry name" value="52 KDA REPRESSOR OF THE INHIBITOR OF THE PROTEIN KINASE-LIKE PROTEIN-RELATED"/>
    <property type="match status" value="1"/>
</dbReference>
<dbReference type="AlphaFoldDB" id="A0A8B8GAG3"/>
<dbReference type="Proteomes" id="UP000694846">
    <property type="component" value="Unplaced"/>
</dbReference>
<evidence type="ECO:0000313" key="3">
    <source>
        <dbReference type="RefSeq" id="XP_025420199.1"/>
    </source>
</evidence>
<proteinExistence type="predicted"/>
<dbReference type="SUPFAM" id="SSF53098">
    <property type="entry name" value="Ribonuclease H-like"/>
    <property type="match status" value="1"/>
</dbReference>
<sequence length="268" mass="31442">MHPILQLIVKVSRVLQDPRLSILTALEEIKCLRLAIENMRSDSLFYDDIYDQSQHICEEHGVNIPSVRPRKLPARRDENWKNQFVFETKKEEIRVSTMYPLIDSLVQGIDERFNQESTSIITGVGKMLKFELSKDDINLLTNHFDLSKDEFVSEIHLLKARNKDDILTNKDCAFWLKWLRENGIETIFFQHRKVLKGFSVIPVTSASCERAFSKLTHIKTKLRTTMTQGRLENLMLPYIEQTMAKNVDINDVIEEFKRMVPYERRLAL</sequence>
<dbReference type="InterPro" id="IPR012337">
    <property type="entry name" value="RNaseH-like_sf"/>
</dbReference>
<dbReference type="GeneID" id="112690401"/>
<dbReference type="InterPro" id="IPR052958">
    <property type="entry name" value="IFN-induced_PKR_regulator"/>
</dbReference>
<protein>
    <submittedName>
        <fullName evidence="3">Uncharacterized protein LOC112690401</fullName>
    </submittedName>
</protein>
<dbReference type="RefSeq" id="XP_025420199.1">
    <property type="nucleotide sequence ID" value="XM_025564414.1"/>
</dbReference>
<evidence type="ECO:0000259" key="1">
    <source>
        <dbReference type="Pfam" id="PF05699"/>
    </source>
</evidence>
<dbReference type="Pfam" id="PF05699">
    <property type="entry name" value="Dimer_Tnp_hAT"/>
    <property type="match status" value="1"/>
</dbReference>
<dbReference type="OrthoDB" id="6588591at2759"/>
<dbReference type="InterPro" id="IPR008906">
    <property type="entry name" value="HATC_C_dom"/>
</dbReference>
<keyword evidence="2" id="KW-1185">Reference proteome</keyword>